<evidence type="ECO:0000256" key="4">
    <source>
        <dbReference type="ARBA" id="ARBA00023136"/>
    </source>
</evidence>
<dbReference type="InterPro" id="IPR002810">
    <property type="entry name" value="NfeD-like_C"/>
</dbReference>
<reference evidence="8 9" key="1">
    <citation type="submission" date="2019-02" db="EMBL/GenBank/DDBJ databases">
        <title>Deep-cultivation of Planctomycetes and their phenomic and genomic characterization uncovers novel biology.</title>
        <authorList>
            <person name="Wiegand S."/>
            <person name="Jogler M."/>
            <person name="Boedeker C."/>
            <person name="Pinto D."/>
            <person name="Vollmers J."/>
            <person name="Rivas-Marin E."/>
            <person name="Kohn T."/>
            <person name="Peeters S.H."/>
            <person name="Heuer A."/>
            <person name="Rast P."/>
            <person name="Oberbeckmann S."/>
            <person name="Bunk B."/>
            <person name="Jeske O."/>
            <person name="Meyerdierks A."/>
            <person name="Storesund J.E."/>
            <person name="Kallscheuer N."/>
            <person name="Luecker S."/>
            <person name="Lage O.M."/>
            <person name="Pohl T."/>
            <person name="Merkel B.J."/>
            <person name="Hornburger P."/>
            <person name="Mueller R.-W."/>
            <person name="Bruemmer F."/>
            <person name="Labrenz M."/>
            <person name="Spormann A.M."/>
            <person name="Op Den Camp H."/>
            <person name="Overmann J."/>
            <person name="Amann R."/>
            <person name="Jetten M.S.M."/>
            <person name="Mascher T."/>
            <person name="Medema M.H."/>
            <person name="Devos D.P."/>
            <person name="Kaster A.-K."/>
            <person name="Ovreas L."/>
            <person name="Rohde M."/>
            <person name="Galperin M.Y."/>
            <person name="Jogler C."/>
        </authorList>
    </citation>
    <scope>NUCLEOTIDE SEQUENCE [LARGE SCALE GENOMIC DNA]</scope>
    <source>
        <strain evidence="8 9">CA13</strain>
    </source>
</reference>
<evidence type="ECO:0000256" key="3">
    <source>
        <dbReference type="ARBA" id="ARBA00022989"/>
    </source>
</evidence>
<dbReference type="InterPro" id="IPR052165">
    <property type="entry name" value="Membrane_assoc_protease"/>
</dbReference>
<feature type="transmembrane region" description="Helical" evidence="5">
    <location>
        <begin position="513"/>
        <end position="531"/>
    </location>
</feature>
<dbReference type="Gene3D" id="2.40.50.140">
    <property type="entry name" value="Nucleic acid-binding proteins"/>
    <property type="match status" value="1"/>
</dbReference>
<name>A0A5C5YNR8_9BACT</name>
<evidence type="ECO:0000256" key="5">
    <source>
        <dbReference type="SAM" id="Phobius"/>
    </source>
</evidence>
<evidence type="ECO:0000259" key="7">
    <source>
        <dbReference type="Pfam" id="PF24961"/>
    </source>
</evidence>
<gene>
    <name evidence="8" type="ORF">CA13_69020</name>
</gene>
<dbReference type="GO" id="GO:0005886">
    <property type="term" value="C:plasma membrane"/>
    <property type="evidence" value="ECO:0007669"/>
    <property type="project" value="TreeGrafter"/>
</dbReference>
<accession>A0A5C5YNR8</accession>
<dbReference type="EMBL" id="SJPJ01000002">
    <property type="protein sequence ID" value="TWT76408.1"/>
    <property type="molecule type" value="Genomic_DNA"/>
</dbReference>
<keyword evidence="3 5" id="KW-1133">Transmembrane helix</keyword>
<evidence type="ECO:0000313" key="8">
    <source>
        <dbReference type="EMBL" id="TWT76408.1"/>
    </source>
</evidence>
<dbReference type="PANTHER" id="PTHR33507:SF3">
    <property type="entry name" value="INNER MEMBRANE PROTEIN YBBJ"/>
    <property type="match status" value="1"/>
</dbReference>
<evidence type="ECO:0000256" key="2">
    <source>
        <dbReference type="ARBA" id="ARBA00022692"/>
    </source>
</evidence>
<comment type="caution">
    <text evidence="8">The sequence shown here is derived from an EMBL/GenBank/DDBJ whole genome shotgun (WGS) entry which is preliminary data.</text>
</comment>
<dbReference type="Gene3D" id="3.90.226.10">
    <property type="entry name" value="2-enoyl-CoA Hydratase, Chain A, domain 1"/>
    <property type="match status" value="1"/>
</dbReference>
<dbReference type="InterPro" id="IPR056739">
    <property type="entry name" value="NfeD_membrane"/>
</dbReference>
<dbReference type="Proteomes" id="UP000315010">
    <property type="component" value="Unassembled WGS sequence"/>
</dbReference>
<dbReference type="Pfam" id="PF01957">
    <property type="entry name" value="NfeD"/>
    <property type="match status" value="1"/>
</dbReference>
<evidence type="ECO:0000259" key="6">
    <source>
        <dbReference type="Pfam" id="PF01957"/>
    </source>
</evidence>
<feature type="domain" description="NfeD-like C-terminal" evidence="6">
    <location>
        <begin position="679"/>
        <end position="731"/>
    </location>
</feature>
<keyword evidence="4 5" id="KW-0472">Membrane</keyword>
<dbReference type="InterPro" id="IPR029045">
    <property type="entry name" value="ClpP/crotonase-like_dom_sf"/>
</dbReference>
<dbReference type="InterPro" id="IPR012340">
    <property type="entry name" value="NA-bd_OB-fold"/>
</dbReference>
<evidence type="ECO:0000256" key="1">
    <source>
        <dbReference type="ARBA" id="ARBA00004141"/>
    </source>
</evidence>
<feature type="domain" description="NfeD integral membrane" evidence="7">
    <location>
        <begin position="519"/>
        <end position="645"/>
    </location>
</feature>
<keyword evidence="9" id="KW-1185">Reference proteome</keyword>
<protein>
    <submittedName>
        <fullName evidence="8">Uncharacterized protein</fullName>
    </submittedName>
</protein>
<feature type="transmembrane region" description="Helical" evidence="5">
    <location>
        <begin position="20"/>
        <end position="39"/>
    </location>
</feature>
<sequence length="747" mass="79588">MSDYLSMSALHHQPLGKSIALRFALAWICFATISGVLSAQDITAEKVDGIKVGYLIDMPMPLTSNGAADLMAQLGRLAQSANDDSRLTVVLRYHDSTDSLGRTPFEDALRLARAITGPDLRRIRVVSWVEGTVNGHLTLPILASDLLVVAPTAVIADATKDESAADETIEVSYRSVAARRGLFPPEVVSALVDPGLELAKVAKIDGGEVFATGNDLDKLRSTGQITSESIWSSANVPLRIDANQLRSSRIAAGIVGSKEKVAELLDLASLNPIDHSTKSGEPKGVLLEMVGSITDSRSRRWQSNLRGTIEAGDINTWVIAIDSPGGSLGQSVTLADWFANPDPPLHTVAGFIQAEARGDAALFAVACRPLFMSPSGRLGGPGAEAIDSAAVMQNDELIEEIARNAKRPAALIRGLLDPSLEVYRYTSRKTGRVRYATEEDLIRGVEDPVAERERWQRGELIELAEGLSASEAIAFGLAEGESPSVDDVSRRAGLTGTPPLVTDRGMIRWVESLGRNHALAFFLLFIGFAALSTEANAPGLGLPGFVAIVCFGMYFWIKFLAGTAEWLELLAFAIGLICIAIEVFVIPGFGVFGIGGLALTVLGVVLMSQTFVIPRNVYQIEVLTHSIWAAIASAFGLIAGFVLFRTMMPHIPVLSGLAMETPDSAAVNEAEKLADYSHLYGQTGITTTPLRPSGKAKFGDAIVQVISDGTAVGGGERVRVSEVHGTRVVVEGLDEVADERAPEATES</sequence>
<dbReference type="RefSeq" id="WP_146404186.1">
    <property type="nucleotide sequence ID" value="NZ_SJPJ01000002.1"/>
</dbReference>
<dbReference type="Pfam" id="PF24961">
    <property type="entry name" value="NfeD_membrane"/>
    <property type="match status" value="1"/>
</dbReference>
<feature type="transmembrane region" description="Helical" evidence="5">
    <location>
        <begin position="537"/>
        <end position="557"/>
    </location>
</feature>
<evidence type="ECO:0000313" key="9">
    <source>
        <dbReference type="Proteomes" id="UP000315010"/>
    </source>
</evidence>
<organism evidence="8 9">
    <name type="scientific">Novipirellula herctigrandis</name>
    <dbReference type="NCBI Taxonomy" id="2527986"/>
    <lineage>
        <taxon>Bacteria</taxon>
        <taxon>Pseudomonadati</taxon>
        <taxon>Planctomycetota</taxon>
        <taxon>Planctomycetia</taxon>
        <taxon>Pirellulales</taxon>
        <taxon>Pirellulaceae</taxon>
        <taxon>Novipirellula</taxon>
    </lineage>
</organism>
<feature type="transmembrane region" description="Helical" evidence="5">
    <location>
        <begin position="569"/>
        <end position="602"/>
    </location>
</feature>
<feature type="transmembrane region" description="Helical" evidence="5">
    <location>
        <begin position="622"/>
        <end position="644"/>
    </location>
</feature>
<keyword evidence="2 5" id="KW-0812">Transmembrane</keyword>
<dbReference type="AlphaFoldDB" id="A0A5C5YNR8"/>
<dbReference type="PANTHER" id="PTHR33507">
    <property type="entry name" value="INNER MEMBRANE PROTEIN YBBJ"/>
    <property type="match status" value="1"/>
</dbReference>
<comment type="subcellular location">
    <subcellularLocation>
        <location evidence="1">Membrane</location>
        <topology evidence="1">Multi-pass membrane protein</topology>
    </subcellularLocation>
</comment>
<proteinExistence type="predicted"/>
<dbReference type="OrthoDB" id="284354at2"/>
<dbReference type="SUPFAM" id="SSF52096">
    <property type="entry name" value="ClpP/crotonase"/>
    <property type="match status" value="1"/>
</dbReference>